<dbReference type="Proteomes" id="UP001161247">
    <property type="component" value="Chromosome 9"/>
</dbReference>
<reference evidence="2" key="1">
    <citation type="submission" date="2023-03" db="EMBL/GenBank/DDBJ databases">
        <authorList>
            <person name="Julca I."/>
        </authorList>
    </citation>
    <scope>NUCLEOTIDE SEQUENCE</scope>
</reference>
<gene>
    <name evidence="2" type="ORF">OLC1_LOCUS24495</name>
</gene>
<feature type="domain" description="UBC core" evidence="1">
    <location>
        <begin position="6"/>
        <end position="167"/>
    </location>
</feature>
<dbReference type="AlphaFoldDB" id="A0AAV1EG23"/>
<evidence type="ECO:0000259" key="1">
    <source>
        <dbReference type="PROSITE" id="PS50127"/>
    </source>
</evidence>
<name>A0AAV1EG23_OLDCO</name>
<dbReference type="Pfam" id="PF00179">
    <property type="entry name" value="UQ_con"/>
    <property type="match status" value="1"/>
</dbReference>
<dbReference type="InterPro" id="IPR050113">
    <property type="entry name" value="Ub_conjugating_enzyme"/>
</dbReference>
<dbReference type="EMBL" id="OX459126">
    <property type="protein sequence ID" value="CAI9118685.1"/>
    <property type="molecule type" value="Genomic_DNA"/>
</dbReference>
<keyword evidence="3" id="KW-1185">Reference proteome</keyword>
<evidence type="ECO:0000313" key="3">
    <source>
        <dbReference type="Proteomes" id="UP001161247"/>
    </source>
</evidence>
<dbReference type="SUPFAM" id="SSF54495">
    <property type="entry name" value="UBC-like"/>
    <property type="match status" value="1"/>
</dbReference>
<sequence length="319" mass="35939">MGTKTQAELLLRKQPRELSKYPLDMFSAGLVTQGNPFEWDVIIFGLQGTIYEGGIFPAKIFFAEDYPNNPPTVKFTTQDMWHPNVYLNGTVSMSILSPPGDDPYGYELASERWLSVHTVESIVLGVVSLLWEPNDEAAANEDAVIEWRERRDVFTERVLNLVRRSQCRFMYGDDYDDTEFDDELLSCGGFGATKKVDQFLFGDPLKVYPSDDDKKAGGPFFSCDQVFYSDIEYSGDDDLEADEQFPLDDDTQGGKLLLSGDDDSESDQLLHGDEDAVKVKEGNAIFISFGDCLNLVKVFFFPSYERVKCPNGRLHLGLL</sequence>
<dbReference type="InterPro" id="IPR016135">
    <property type="entry name" value="UBQ-conjugating_enzyme/RWD"/>
</dbReference>
<proteinExistence type="predicted"/>
<dbReference type="PROSITE" id="PS50127">
    <property type="entry name" value="UBC_2"/>
    <property type="match status" value="1"/>
</dbReference>
<protein>
    <submittedName>
        <fullName evidence="2">OLC1v1020283C1</fullName>
    </submittedName>
</protein>
<evidence type="ECO:0000313" key="2">
    <source>
        <dbReference type="EMBL" id="CAI9118685.1"/>
    </source>
</evidence>
<dbReference type="PANTHER" id="PTHR24067">
    <property type="entry name" value="UBIQUITIN-CONJUGATING ENZYME E2"/>
    <property type="match status" value="1"/>
</dbReference>
<organism evidence="2 3">
    <name type="scientific">Oldenlandia corymbosa var. corymbosa</name>
    <dbReference type="NCBI Taxonomy" id="529605"/>
    <lineage>
        <taxon>Eukaryota</taxon>
        <taxon>Viridiplantae</taxon>
        <taxon>Streptophyta</taxon>
        <taxon>Embryophyta</taxon>
        <taxon>Tracheophyta</taxon>
        <taxon>Spermatophyta</taxon>
        <taxon>Magnoliopsida</taxon>
        <taxon>eudicotyledons</taxon>
        <taxon>Gunneridae</taxon>
        <taxon>Pentapetalae</taxon>
        <taxon>asterids</taxon>
        <taxon>lamiids</taxon>
        <taxon>Gentianales</taxon>
        <taxon>Rubiaceae</taxon>
        <taxon>Rubioideae</taxon>
        <taxon>Spermacoceae</taxon>
        <taxon>Hedyotis-Oldenlandia complex</taxon>
        <taxon>Oldenlandia</taxon>
    </lineage>
</organism>
<dbReference type="Gene3D" id="3.10.110.10">
    <property type="entry name" value="Ubiquitin Conjugating Enzyme"/>
    <property type="match status" value="1"/>
</dbReference>
<dbReference type="InterPro" id="IPR000608">
    <property type="entry name" value="UBC"/>
</dbReference>
<dbReference type="SMART" id="SM00212">
    <property type="entry name" value="UBCc"/>
    <property type="match status" value="1"/>
</dbReference>
<accession>A0AAV1EG23</accession>